<name>A0A061D102_BABBI</name>
<dbReference type="GeneID" id="24562829"/>
<dbReference type="EMBL" id="LK391707">
    <property type="protein sequence ID" value="CDR94288.1"/>
    <property type="molecule type" value="Genomic_DNA"/>
</dbReference>
<protein>
    <submittedName>
        <fullName evidence="1">Uncharacterized protein</fullName>
    </submittedName>
</protein>
<organism evidence="1 2">
    <name type="scientific">Babesia bigemina</name>
    <dbReference type="NCBI Taxonomy" id="5866"/>
    <lineage>
        <taxon>Eukaryota</taxon>
        <taxon>Sar</taxon>
        <taxon>Alveolata</taxon>
        <taxon>Apicomplexa</taxon>
        <taxon>Aconoidasida</taxon>
        <taxon>Piroplasmida</taxon>
        <taxon>Babesiidae</taxon>
        <taxon>Babesia</taxon>
    </lineage>
</organism>
<sequence>MLRSLLLSETSAIRYTLHSSNRWPTGALSRKSHHASAAIIKAYELNASKQENGLQSTEAIRDQLRSLRGATLSKQEAFLALQFCLRVGYFEKDLLSNCMCLVESGYYNPVLKTPWNGDDSPPLKNVSELPNNCFDAVNGMPISDKATMWQDRLMKMRRTPRGQRETHTSRGITDVDPEKREIFTTRKLGKVVDPKPLRVRVRDMPPGKKLCSAVAFQLREAVDGASLTELGDISTMFAARLPLSGQLNDDTMELLAERLGYYTPEELATQISHIAIVSSAATARYVETWSHRRALGSTRASQAHRLYRIGRKTLPKQFLTKLSVAAELYARERVTPVALGFRLGYHMDATEQQFFTLRSLARSDTPLSMTQWDLLLASAEESLDGDAEVNARCVIWLLDAINAAKYTTLSTIHLARMLTAKCEIASDVDRNHTHVDTFDVKPMLRFVEENSLGDDAKRIIKAVAGVNDSISDS</sequence>
<evidence type="ECO:0000313" key="2">
    <source>
        <dbReference type="Proteomes" id="UP000033188"/>
    </source>
</evidence>
<dbReference type="RefSeq" id="XP_012766474.1">
    <property type="nucleotide sequence ID" value="XM_012911020.1"/>
</dbReference>
<accession>A0A061D102</accession>
<dbReference type="KEGG" id="bbig:BBBOND_0105970"/>
<keyword evidence="2" id="KW-1185">Reference proteome</keyword>
<gene>
    <name evidence="1" type="ORF">BBBOND_0105970</name>
</gene>
<dbReference type="Proteomes" id="UP000033188">
    <property type="component" value="Chromosome 1"/>
</dbReference>
<dbReference type="OMA" id="SNMLSMQ"/>
<evidence type="ECO:0000313" key="1">
    <source>
        <dbReference type="EMBL" id="CDR94288.1"/>
    </source>
</evidence>
<dbReference type="VEuPathDB" id="PiroplasmaDB:BBBOND_0105970"/>
<dbReference type="OrthoDB" id="360805at2759"/>
<dbReference type="AlphaFoldDB" id="A0A061D102"/>
<proteinExistence type="predicted"/>
<reference evidence="2" key="1">
    <citation type="journal article" date="2014" name="Nucleic Acids Res.">
        <title>The evolutionary dynamics of variant antigen genes in Babesia reveal a history of genomic innovation underlying host-parasite interaction.</title>
        <authorList>
            <person name="Jackson A.P."/>
            <person name="Otto T.D."/>
            <person name="Darby A."/>
            <person name="Ramaprasad A."/>
            <person name="Xia D."/>
            <person name="Echaide I.E."/>
            <person name="Farber M."/>
            <person name="Gahlot S."/>
            <person name="Gamble J."/>
            <person name="Gupta D."/>
            <person name="Gupta Y."/>
            <person name="Jackson L."/>
            <person name="Malandrin L."/>
            <person name="Malas T.B."/>
            <person name="Moussa E."/>
            <person name="Nair M."/>
            <person name="Reid A.J."/>
            <person name="Sanders M."/>
            <person name="Sharma J."/>
            <person name="Tracey A."/>
            <person name="Quail M.A."/>
            <person name="Weir W."/>
            <person name="Wastling J.M."/>
            <person name="Hall N."/>
            <person name="Willadsen P."/>
            <person name="Lingelbach K."/>
            <person name="Shiels B."/>
            <person name="Tait A."/>
            <person name="Berriman M."/>
            <person name="Allred D.R."/>
            <person name="Pain A."/>
        </authorList>
    </citation>
    <scope>NUCLEOTIDE SEQUENCE [LARGE SCALE GENOMIC DNA]</scope>
    <source>
        <strain evidence="2">Bond</strain>
    </source>
</reference>